<sequence length="439" mass="48220">MSLILDSYKSVLPSFACEFDEEGYISLRNPVGTASPSTVDGKRLVIPTDKFLRKGFGEDFQPFHPLSEALSRRGTSPVIQYLQRAAKAHISFVVHKMAEQLLTIAADKSSHKDLPPDATDFLKKLADADKATVGLFEKLMPAATKKNRLVAVYLKNGGTFDGKKVNRMAIIRFPILEDLQAETDDVLGIKMAKKQRKVLTALFKLIVPFGDNPEEYAFGTTSRVAPYYTSLLTAYHKVIVMLNQLINRYAIPLQIPVNLIPVFDLDLIDEFPKIYNLIPPLNGNLGGRDEDTPETAEAVQTQQQAPSVTAPQASTPQLTRPAAVVSKPVEKDTVSMSEFMAAQNPQPQMMQQQMGMMMPMNNGMMMPGNGMMQMNGMGGMMQPMQMGNMQPQGIQANAPIPAWMGGQQQGMMMMGNGQPANPYMQAVAGMRQTNGLGLV</sequence>
<organism evidence="2 3">
    <name type="scientific">Pseudomonas phage vB_PaeM_PS119XW</name>
    <dbReference type="NCBI Taxonomy" id="2601632"/>
    <lineage>
        <taxon>Viruses</taxon>
        <taxon>Duplodnaviria</taxon>
        <taxon>Heunggongvirae</taxon>
        <taxon>Uroviricota</taxon>
        <taxon>Caudoviricetes</taxon>
        <taxon>Chimalliviridae</taxon>
        <taxon>Pawinskivirus</taxon>
        <taxon>Pawinskivirus PS119XW</taxon>
    </lineage>
</organism>
<feature type="compositionally biased region" description="Polar residues" evidence="1">
    <location>
        <begin position="307"/>
        <end position="318"/>
    </location>
</feature>
<reference evidence="2 3" key="1">
    <citation type="submission" date="2019-06" db="EMBL/GenBank/DDBJ databases">
        <title>A distant relative of Phikzvirus genus phages from a therapeutic phage collection.</title>
        <authorList>
            <person name="Hejnowicz M.S."/>
            <person name="Dabrowski K."/>
            <person name="Gawor J."/>
            <person name="Weber-Dabrowska B."/>
            <person name="Gromadka R."/>
            <person name="Lobocka M.B."/>
        </authorList>
    </citation>
    <scope>NUCLEOTIDE SEQUENCE [LARGE SCALE GENOMIC DNA]</scope>
</reference>
<dbReference type="EMBL" id="MN103543">
    <property type="protein sequence ID" value="QEM41796.1"/>
    <property type="molecule type" value="Genomic_DNA"/>
</dbReference>
<dbReference type="GeneID" id="77936817"/>
<dbReference type="Proteomes" id="UP000322144">
    <property type="component" value="Segment"/>
</dbReference>
<accession>A0A5C1K792</accession>
<evidence type="ECO:0000313" key="3">
    <source>
        <dbReference type="Proteomes" id="UP000322144"/>
    </source>
</evidence>
<dbReference type="RefSeq" id="YP_010660807.1">
    <property type="nucleotide sequence ID" value="NC_070882.1"/>
</dbReference>
<evidence type="ECO:0000313" key="2">
    <source>
        <dbReference type="EMBL" id="QEM41796.1"/>
    </source>
</evidence>
<name>A0A5C1K792_9CAUD</name>
<proteinExistence type="predicted"/>
<feature type="region of interest" description="Disordered" evidence="1">
    <location>
        <begin position="285"/>
        <end position="327"/>
    </location>
</feature>
<evidence type="ECO:0000256" key="1">
    <source>
        <dbReference type="SAM" id="MobiDB-lite"/>
    </source>
</evidence>
<feature type="compositionally biased region" description="Low complexity" evidence="1">
    <location>
        <begin position="295"/>
        <end position="306"/>
    </location>
</feature>
<dbReference type="KEGG" id="vg:77936817"/>
<keyword evidence="3" id="KW-1185">Reference proteome</keyword>
<protein>
    <submittedName>
        <fullName evidence="2">Uncharacterized protein</fullName>
    </submittedName>
</protein>